<evidence type="ECO:0000313" key="2">
    <source>
        <dbReference type="EMBL" id="PON80662.1"/>
    </source>
</evidence>
<evidence type="ECO:0008006" key="4">
    <source>
        <dbReference type="Google" id="ProtNLM"/>
    </source>
</evidence>
<keyword evidence="1" id="KW-0472">Membrane</keyword>
<evidence type="ECO:0000256" key="1">
    <source>
        <dbReference type="SAM" id="Phobius"/>
    </source>
</evidence>
<evidence type="ECO:0000313" key="3">
    <source>
        <dbReference type="Proteomes" id="UP000237105"/>
    </source>
</evidence>
<proteinExistence type="predicted"/>
<keyword evidence="1" id="KW-1133">Transmembrane helix</keyword>
<name>A0A2P5E557_PARAD</name>
<comment type="caution">
    <text evidence="2">The sequence shown here is derived from an EMBL/GenBank/DDBJ whole genome shotgun (WGS) entry which is preliminary data.</text>
</comment>
<dbReference type="OrthoDB" id="10348002at2759"/>
<dbReference type="EMBL" id="JXTB01000001">
    <property type="protein sequence ID" value="PON80662.1"/>
    <property type="molecule type" value="Genomic_DNA"/>
</dbReference>
<dbReference type="AlphaFoldDB" id="A0A2P5E557"/>
<protein>
    <recommendedName>
        <fullName evidence="4">Transmembrane protein</fullName>
    </recommendedName>
</protein>
<sequence length="94" mass="10666">MIYSCTSIKARLLELLFINLFCVLYLILFLSSILTIIRKLKTGAEDRVPYIASETVKLNFNLEQEILDSAISGYAEAKSESRAVEKSEEKSESR</sequence>
<gene>
    <name evidence="2" type="ORF">PanWU01x14_002180</name>
</gene>
<accession>A0A2P5E557</accession>
<organism evidence="2 3">
    <name type="scientific">Parasponia andersonii</name>
    <name type="common">Sponia andersonii</name>
    <dbReference type="NCBI Taxonomy" id="3476"/>
    <lineage>
        <taxon>Eukaryota</taxon>
        <taxon>Viridiplantae</taxon>
        <taxon>Streptophyta</taxon>
        <taxon>Embryophyta</taxon>
        <taxon>Tracheophyta</taxon>
        <taxon>Spermatophyta</taxon>
        <taxon>Magnoliopsida</taxon>
        <taxon>eudicotyledons</taxon>
        <taxon>Gunneridae</taxon>
        <taxon>Pentapetalae</taxon>
        <taxon>rosids</taxon>
        <taxon>fabids</taxon>
        <taxon>Rosales</taxon>
        <taxon>Cannabaceae</taxon>
        <taxon>Parasponia</taxon>
    </lineage>
</organism>
<dbReference type="Proteomes" id="UP000237105">
    <property type="component" value="Unassembled WGS sequence"/>
</dbReference>
<keyword evidence="3" id="KW-1185">Reference proteome</keyword>
<reference evidence="3" key="1">
    <citation type="submission" date="2016-06" db="EMBL/GenBank/DDBJ databases">
        <title>Parallel loss of symbiosis genes in relatives of nitrogen-fixing non-legume Parasponia.</title>
        <authorList>
            <person name="Van Velzen R."/>
            <person name="Holmer R."/>
            <person name="Bu F."/>
            <person name="Rutten L."/>
            <person name="Van Zeijl A."/>
            <person name="Liu W."/>
            <person name="Santuari L."/>
            <person name="Cao Q."/>
            <person name="Sharma T."/>
            <person name="Shen D."/>
            <person name="Roswanjaya Y."/>
            <person name="Wardhani T."/>
            <person name="Kalhor M.S."/>
            <person name="Jansen J."/>
            <person name="Van den Hoogen J."/>
            <person name="Gungor B."/>
            <person name="Hartog M."/>
            <person name="Hontelez J."/>
            <person name="Verver J."/>
            <person name="Yang W.-C."/>
            <person name="Schijlen E."/>
            <person name="Repin R."/>
            <person name="Schilthuizen M."/>
            <person name="Schranz E."/>
            <person name="Heidstra R."/>
            <person name="Miyata K."/>
            <person name="Fedorova E."/>
            <person name="Kohlen W."/>
            <person name="Bisseling T."/>
            <person name="Smit S."/>
            <person name="Geurts R."/>
        </authorList>
    </citation>
    <scope>NUCLEOTIDE SEQUENCE [LARGE SCALE GENOMIC DNA]</scope>
    <source>
        <strain evidence="3">cv. WU1-14</strain>
    </source>
</reference>
<feature type="transmembrane region" description="Helical" evidence="1">
    <location>
        <begin position="16"/>
        <end position="37"/>
    </location>
</feature>
<keyword evidence="1" id="KW-0812">Transmembrane</keyword>